<dbReference type="EMBL" id="JABFUD020000024">
    <property type="protein sequence ID" value="KAI5060684.1"/>
    <property type="molecule type" value="Genomic_DNA"/>
</dbReference>
<reference evidence="2" key="1">
    <citation type="submission" date="2021-01" db="EMBL/GenBank/DDBJ databases">
        <title>Adiantum capillus-veneris genome.</title>
        <authorList>
            <person name="Fang Y."/>
            <person name="Liao Q."/>
        </authorList>
    </citation>
    <scope>NUCLEOTIDE SEQUENCE</scope>
    <source>
        <strain evidence="2">H3</strain>
        <tissue evidence="2">Leaf</tissue>
    </source>
</reference>
<feature type="region of interest" description="Disordered" evidence="1">
    <location>
        <begin position="39"/>
        <end position="68"/>
    </location>
</feature>
<name>A0A9D4Z489_ADICA</name>
<keyword evidence="3" id="KW-1185">Reference proteome</keyword>
<sequence>MQFMKRGLPVAWKKGACSGGEGQVVVPRGEGAICGMQGVSTEEEREGSFVGGGPSAAEEEDLHEERDQLEGRSWGIAHEGRLEREDLVRLSRQEGTTLGACSWWEEHRVCRAEGWPWV</sequence>
<evidence type="ECO:0000313" key="3">
    <source>
        <dbReference type="Proteomes" id="UP000886520"/>
    </source>
</evidence>
<gene>
    <name evidence="2" type="ORF">GOP47_0025104</name>
</gene>
<evidence type="ECO:0000313" key="2">
    <source>
        <dbReference type="EMBL" id="KAI5060684.1"/>
    </source>
</evidence>
<evidence type="ECO:0000256" key="1">
    <source>
        <dbReference type="SAM" id="MobiDB-lite"/>
    </source>
</evidence>
<accession>A0A9D4Z489</accession>
<dbReference type="Proteomes" id="UP000886520">
    <property type="component" value="Chromosome 24"/>
</dbReference>
<protein>
    <submittedName>
        <fullName evidence="2">Uncharacterized protein</fullName>
    </submittedName>
</protein>
<organism evidence="2 3">
    <name type="scientific">Adiantum capillus-veneris</name>
    <name type="common">Maidenhair fern</name>
    <dbReference type="NCBI Taxonomy" id="13818"/>
    <lineage>
        <taxon>Eukaryota</taxon>
        <taxon>Viridiplantae</taxon>
        <taxon>Streptophyta</taxon>
        <taxon>Embryophyta</taxon>
        <taxon>Tracheophyta</taxon>
        <taxon>Polypodiopsida</taxon>
        <taxon>Polypodiidae</taxon>
        <taxon>Polypodiales</taxon>
        <taxon>Pteridineae</taxon>
        <taxon>Pteridaceae</taxon>
        <taxon>Vittarioideae</taxon>
        <taxon>Adiantum</taxon>
    </lineage>
</organism>
<dbReference type="AlphaFoldDB" id="A0A9D4Z489"/>
<comment type="caution">
    <text evidence="2">The sequence shown here is derived from an EMBL/GenBank/DDBJ whole genome shotgun (WGS) entry which is preliminary data.</text>
</comment>
<proteinExistence type="predicted"/>